<dbReference type="EMBL" id="MF155946">
    <property type="protein sequence ID" value="ASR75527.1"/>
    <property type="molecule type" value="Genomic_DNA"/>
</dbReference>
<evidence type="ECO:0000313" key="2">
    <source>
        <dbReference type="EMBL" id="ASR75527.1"/>
    </source>
</evidence>
<keyword evidence="3" id="KW-1185">Reference proteome</keyword>
<dbReference type="OrthoDB" id="28600at10239"/>
<protein>
    <submittedName>
        <fullName evidence="2">Uncharacterized protein</fullName>
    </submittedName>
</protein>
<evidence type="ECO:0000256" key="1">
    <source>
        <dbReference type="SAM" id="Phobius"/>
    </source>
</evidence>
<keyword evidence="1" id="KW-0812">Transmembrane</keyword>
<keyword evidence="1" id="KW-0472">Membrane</keyword>
<gene>
    <name evidence="2" type="ORF">SEA_MILDRED21_132</name>
</gene>
<keyword evidence="1" id="KW-1133">Transmembrane helix</keyword>
<dbReference type="Proteomes" id="UP000223009">
    <property type="component" value="Segment"/>
</dbReference>
<feature type="transmembrane region" description="Helical" evidence="1">
    <location>
        <begin position="20"/>
        <end position="44"/>
    </location>
</feature>
<proteinExistence type="predicted"/>
<organism evidence="2 3">
    <name type="scientific">Streptomyces phage Mildred21</name>
    <dbReference type="NCBI Taxonomy" id="2023959"/>
    <lineage>
        <taxon>Viruses</taxon>
        <taxon>Duplodnaviria</taxon>
        <taxon>Heunggongvirae</taxon>
        <taxon>Uroviricota</taxon>
        <taxon>Caudoviricetes</taxon>
        <taxon>Stanwilliamsviridae</taxon>
        <taxon>Boydwoodruffvirinae</taxon>
        <taxon>Samistivirus</taxon>
        <taxon>Samistivirus mildred21</taxon>
    </lineage>
</organism>
<sequence length="46" mass="5342">MISKEERKELKLARSKAELVRTVTSIFQMIIASATLIILVYVNFMR</sequence>
<reference evidence="2 3" key="1">
    <citation type="submission" date="2017-05" db="EMBL/GenBank/DDBJ databases">
        <authorList>
            <person name="Chapman J."/>
            <person name="Chang C."/>
            <person name="Suresh T."/>
            <person name="Shishido T.C."/>
            <person name="Bindert I."/>
            <person name="Shaffer C.D."/>
            <person name="Weston-Hafer K.A."/>
            <person name="Russell D.A."/>
            <person name="Pope W.H."/>
            <person name="Jacobs-Sera D."/>
            <person name="Hendrix R.W."/>
            <person name="Hatfull G.F."/>
        </authorList>
    </citation>
    <scope>NUCLEOTIDE SEQUENCE [LARGE SCALE GENOMIC DNA]</scope>
</reference>
<evidence type="ECO:0000313" key="3">
    <source>
        <dbReference type="Proteomes" id="UP000223009"/>
    </source>
</evidence>
<accession>A0A222YVH3</accession>
<name>A0A222YVH3_9CAUD</name>